<evidence type="ECO:0000313" key="3">
    <source>
        <dbReference type="Proteomes" id="UP001160390"/>
    </source>
</evidence>
<name>A0AA35LY69_9HYPO</name>
<dbReference type="InterPro" id="IPR058257">
    <property type="entry name" value="CorA-like_dom"/>
</dbReference>
<accession>A0AA35LY69</accession>
<evidence type="ECO:0000259" key="1">
    <source>
        <dbReference type="Pfam" id="PF26616"/>
    </source>
</evidence>
<sequence>MPTPLSLPESFSDSCRKFSSYPYNLMNAQKYAPSLLAVHKGRLADGAGIQFENEDMLKIPVRDINDNGTAPKRNLISIDILRDWIGDTFEPAATNLAGGNGHVATKPDPRCRFIILTYHQVMPSLLEFLHAYGSESGKREVRFSGFRTEIDRGNSATAIHSLGRSSDRFQVVYNLKAVSYDPELSETNRLVIRQATIYHQFDIGTGKQMWIIGDPSAKLKSITDSKYGAKSNNQTQFEDPFKASIDIHLMWTTWVISEWPLIIQILDKKVDELSMADNCIPEKSIASTIYPSKEVARRIEAYQRLVKETAAAASANCKTLTSLSQFYVNFRRTQNPLGHSLKKAVNSLVAEIERNIHDMELHDSHLLMLSSILRDSINQVESYPLPRSTLTACKKLNFTATRSANISTCKQQRDKRPLVESKKN</sequence>
<dbReference type="Proteomes" id="UP001160390">
    <property type="component" value="Unassembled WGS sequence"/>
</dbReference>
<dbReference type="Pfam" id="PF26616">
    <property type="entry name" value="CorA-like"/>
    <property type="match status" value="2"/>
</dbReference>
<evidence type="ECO:0000313" key="2">
    <source>
        <dbReference type="EMBL" id="CAI6085930.1"/>
    </source>
</evidence>
<dbReference type="EMBL" id="CABFNP030000771">
    <property type="protein sequence ID" value="CAI6085930.1"/>
    <property type="molecule type" value="Genomic_DNA"/>
</dbReference>
<feature type="domain" description="CorA-like transporter" evidence="1">
    <location>
        <begin position="115"/>
        <end position="274"/>
    </location>
</feature>
<proteinExistence type="predicted"/>
<dbReference type="AlphaFoldDB" id="A0AA35LY69"/>
<gene>
    <name evidence="2" type="ORF">CCHLO57077_00016055</name>
</gene>
<protein>
    <recommendedName>
        <fullName evidence="1">CorA-like transporter domain-containing protein</fullName>
    </recommendedName>
</protein>
<organism evidence="2 3">
    <name type="scientific">Clonostachys chloroleuca</name>
    <dbReference type="NCBI Taxonomy" id="1926264"/>
    <lineage>
        <taxon>Eukaryota</taxon>
        <taxon>Fungi</taxon>
        <taxon>Dikarya</taxon>
        <taxon>Ascomycota</taxon>
        <taxon>Pezizomycotina</taxon>
        <taxon>Sordariomycetes</taxon>
        <taxon>Hypocreomycetidae</taxon>
        <taxon>Hypocreales</taxon>
        <taxon>Bionectriaceae</taxon>
        <taxon>Clonostachys</taxon>
    </lineage>
</organism>
<comment type="caution">
    <text evidence="2">The sequence shown here is derived from an EMBL/GenBank/DDBJ whole genome shotgun (WGS) entry which is preliminary data.</text>
</comment>
<reference evidence="2" key="1">
    <citation type="submission" date="2023-01" db="EMBL/GenBank/DDBJ databases">
        <authorList>
            <person name="Piombo E."/>
        </authorList>
    </citation>
    <scope>NUCLEOTIDE SEQUENCE</scope>
</reference>
<feature type="domain" description="CorA-like transporter" evidence="1">
    <location>
        <begin position="13"/>
        <end position="114"/>
    </location>
</feature>
<keyword evidence="3" id="KW-1185">Reference proteome</keyword>